<dbReference type="PIRSF" id="PIRSF021435">
    <property type="entry name" value="SpoIIIAB"/>
    <property type="match status" value="1"/>
</dbReference>
<dbReference type="EMBL" id="CP009286">
    <property type="protein sequence ID" value="AIQ64770.1"/>
    <property type="molecule type" value="Genomic_DNA"/>
</dbReference>
<sequence>MIKLLGAILILASATLGGFTAARRFAQRPRSIRGLIAALQRLESEITYGYTPLPEAMGRIAAQSLEPLRSLFLDIADDMGDPHNRTAREAVERAVRSHWQATAMKAPERESLRQLSFTLGVSDRQDQANHIALALRQLAQEEQTAREEQAKYEKMSRSLGVLLGALIVILIC</sequence>
<dbReference type="Pfam" id="PF09548">
    <property type="entry name" value="Spore_III_AB"/>
    <property type="match status" value="1"/>
</dbReference>
<evidence type="ECO:0000313" key="3">
    <source>
        <dbReference type="Proteomes" id="UP000029507"/>
    </source>
</evidence>
<keyword evidence="3" id="KW-1185">Reference proteome</keyword>
<evidence type="ECO:0000256" key="1">
    <source>
        <dbReference type="SAM" id="Coils"/>
    </source>
</evidence>
<dbReference type="HOGENOM" id="CLU_120887_1_2_9"/>
<organism evidence="2 3">
    <name type="scientific">Paenibacillus stellifer</name>
    <dbReference type="NCBI Taxonomy" id="169760"/>
    <lineage>
        <taxon>Bacteria</taxon>
        <taxon>Bacillati</taxon>
        <taxon>Bacillota</taxon>
        <taxon>Bacilli</taxon>
        <taxon>Bacillales</taxon>
        <taxon>Paenibacillaceae</taxon>
        <taxon>Paenibacillus</taxon>
    </lineage>
</organism>
<name>A0A089LXB1_9BACL</name>
<gene>
    <name evidence="2" type="ORF">PSTEL_18300</name>
</gene>
<protein>
    <submittedName>
        <fullName evidence="2">Stage III sporulation protein AB</fullName>
    </submittedName>
</protein>
<feature type="coiled-coil region" evidence="1">
    <location>
        <begin position="131"/>
        <end position="158"/>
    </location>
</feature>
<reference evidence="2 3" key="1">
    <citation type="submission" date="2014-08" db="EMBL/GenBank/DDBJ databases">
        <title>Comparative genomics of the Paenibacillus odorifer group.</title>
        <authorList>
            <person name="den Bakker H.C."/>
            <person name="Tsai Y.-C."/>
            <person name="Martin N."/>
            <person name="Korlach J."/>
            <person name="Wiedmann M."/>
        </authorList>
    </citation>
    <scope>NUCLEOTIDE SEQUENCE [LARGE SCALE GENOMIC DNA]</scope>
    <source>
        <strain evidence="2 3">DSM 14472</strain>
    </source>
</reference>
<dbReference type="NCBIfam" id="TIGR02833">
    <property type="entry name" value="spore_III_AB"/>
    <property type="match status" value="1"/>
</dbReference>
<keyword evidence="1" id="KW-0175">Coiled coil</keyword>
<dbReference type="KEGG" id="pste:PSTEL_18300"/>
<proteinExistence type="predicted"/>
<dbReference type="STRING" id="169760.PSTEL_18300"/>
<accession>A0A089LXB1</accession>
<dbReference type="Proteomes" id="UP000029507">
    <property type="component" value="Chromosome"/>
</dbReference>
<dbReference type="RefSeq" id="WP_038697301.1">
    <property type="nucleotide sequence ID" value="NZ_CP009286.1"/>
</dbReference>
<evidence type="ECO:0000313" key="2">
    <source>
        <dbReference type="EMBL" id="AIQ64770.1"/>
    </source>
</evidence>
<dbReference type="InterPro" id="IPR014198">
    <property type="entry name" value="Spore_III_AB"/>
</dbReference>
<dbReference type="OrthoDB" id="1957909at2"/>
<dbReference type="AlphaFoldDB" id="A0A089LXB1"/>